<organism evidence="6 7">
    <name type="scientific">Rariglobus hedericola</name>
    <dbReference type="NCBI Taxonomy" id="2597822"/>
    <lineage>
        <taxon>Bacteria</taxon>
        <taxon>Pseudomonadati</taxon>
        <taxon>Verrucomicrobiota</taxon>
        <taxon>Opitutia</taxon>
        <taxon>Opitutales</taxon>
        <taxon>Opitutaceae</taxon>
        <taxon>Rariglobus</taxon>
    </lineage>
</organism>
<protein>
    <recommendedName>
        <fullName evidence="4">Phosphate-binding protein</fullName>
    </recommendedName>
</protein>
<dbReference type="GO" id="GO:0006817">
    <property type="term" value="P:phosphate ion transport"/>
    <property type="evidence" value="ECO:0007669"/>
    <property type="project" value="UniProtKB-UniRule"/>
</dbReference>
<comment type="function">
    <text evidence="4">Involved in the system for phosphate transport across the cytoplasmic membrane.</text>
</comment>
<feature type="signal peptide" evidence="4">
    <location>
        <begin position="1"/>
        <end position="19"/>
    </location>
</feature>
<accession>A0A556QQH2</accession>
<dbReference type="Gene3D" id="3.40.190.10">
    <property type="entry name" value="Periplasmic binding protein-like II"/>
    <property type="match status" value="2"/>
</dbReference>
<dbReference type="PANTHER" id="PTHR30570">
    <property type="entry name" value="PERIPLASMIC PHOSPHATE BINDING COMPONENT OF PHOSPHATE ABC TRANSPORTER"/>
    <property type="match status" value="1"/>
</dbReference>
<evidence type="ECO:0000313" key="6">
    <source>
        <dbReference type="EMBL" id="TSJ78873.1"/>
    </source>
</evidence>
<evidence type="ECO:0000256" key="4">
    <source>
        <dbReference type="RuleBase" id="RU367119"/>
    </source>
</evidence>
<dbReference type="AlphaFoldDB" id="A0A556QQH2"/>
<sequence length="268" mass="28448">MKKSFVILAALVAAASVQAQKLVIKGSDTLGAKLVPMLSEEYKASHPGVSFEIAAEGSTTGIAAITDGTAAIGMSSRRAKSTEVSAAAAKGVAMKPTIVCYDGMAVIVNENNPITTLTKRQVEQIFTGDVTDWSAVGGKPGKFSLYTRNTSSGTYSDWKDLAMKKRDYASTSQKMAGNEQIAAEIGKNANGIGYVGVAYIHAPGVKVIPIEGHLPTKEEVLSKKYPYARPNFYYTNGEPSGEAAKFIEFTHSEAGQKIVEKVGFIPVK</sequence>
<dbReference type="InterPro" id="IPR011862">
    <property type="entry name" value="Phos-bd"/>
</dbReference>
<feature type="domain" description="PBP" evidence="5">
    <location>
        <begin position="18"/>
        <end position="253"/>
    </location>
</feature>
<keyword evidence="4" id="KW-0592">Phosphate transport</keyword>
<keyword evidence="3 4" id="KW-0732">Signal</keyword>
<keyword evidence="7" id="KW-1185">Reference proteome</keyword>
<evidence type="ECO:0000313" key="7">
    <source>
        <dbReference type="Proteomes" id="UP000315648"/>
    </source>
</evidence>
<gene>
    <name evidence="6" type="ORF">FPL22_06100</name>
</gene>
<comment type="caution">
    <text evidence="6">The sequence shown here is derived from an EMBL/GenBank/DDBJ whole genome shotgun (WGS) entry which is preliminary data.</text>
</comment>
<comment type="similarity">
    <text evidence="1 4">Belongs to the PstS family.</text>
</comment>
<keyword evidence="2 4" id="KW-0813">Transport</keyword>
<dbReference type="InterPro" id="IPR050811">
    <property type="entry name" value="Phosphate_ABC_transporter"/>
</dbReference>
<feature type="chain" id="PRO_5027164512" description="Phosphate-binding protein" evidence="4">
    <location>
        <begin position="20"/>
        <end position="268"/>
    </location>
</feature>
<dbReference type="NCBIfam" id="TIGR02136">
    <property type="entry name" value="ptsS_2"/>
    <property type="match status" value="1"/>
</dbReference>
<dbReference type="PANTHER" id="PTHR30570:SF1">
    <property type="entry name" value="PHOSPHATE-BINDING PROTEIN PSTS"/>
    <property type="match status" value="1"/>
</dbReference>
<dbReference type="SUPFAM" id="SSF53850">
    <property type="entry name" value="Periplasmic binding protein-like II"/>
    <property type="match status" value="1"/>
</dbReference>
<evidence type="ECO:0000256" key="1">
    <source>
        <dbReference type="ARBA" id="ARBA00008725"/>
    </source>
</evidence>
<evidence type="ECO:0000259" key="5">
    <source>
        <dbReference type="Pfam" id="PF12849"/>
    </source>
</evidence>
<evidence type="ECO:0000256" key="2">
    <source>
        <dbReference type="ARBA" id="ARBA00022448"/>
    </source>
</evidence>
<dbReference type="Pfam" id="PF12849">
    <property type="entry name" value="PBP_like_2"/>
    <property type="match status" value="1"/>
</dbReference>
<reference evidence="6 7" key="1">
    <citation type="submission" date="2019-07" db="EMBL/GenBank/DDBJ databases">
        <title>Description of 53C-WASEF.</title>
        <authorList>
            <person name="Pitt A."/>
            <person name="Hahn M.W."/>
        </authorList>
    </citation>
    <scope>NUCLEOTIDE SEQUENCE [LARGE SCALE GENOMIC DNA]</scope>
    <source>
        <strain evidence="6 7">53C-WASEF</strain>
    </source>
</reference>
<dbReference type="InterPro" id="IPR024370">
    <property type="entry name" value="PBP_domain"/>
</dbReference>
<dbReference type="RefSeq" id="WP_144229214.1">
    <property type="nucleotide sequence ID" value="NZ_CBCRVV010000023.1"/>
</dbReference>
<proteinExistence type="inferred from homology"/>
<dbReference type="EMBL" id="VMBG01000001">
    <property type="protein sequence ID" value="TSJ78873.1"/>
    <property type="molecule type" value="Genomic_DNA"/>
</dbReference>
<dbReference type="GO" id="GO:0042301">
    <property type="term" value="F:phosphate ion binding"/>
    <property type="evidence" value="ECO:0007669"/>
    <property type="project" value="UniProtKB-UniRule"/>
</dbReference>
<dbReference type="Proteomes" id="UP000315648">
    <property type="component" value="Unassembled WGS sequence"/>
</dbReference>
<evidence type="ECO:0000256" key="3">
    <source>
        <dbReference type="ARBA" id="ARBA00022729"/>
    </source>
</evidence>
<dbReference type="OrthoDB" id="9790048at2"/>
<name>A0A556QQH2_9BACT</name>
<dbReference type="CDD" id="cd13653">
    <property type="entry name" value="PBP2_phosphate_like_1"/>
    <property type="match status" value="1"/>
</dbReference>